<evidence type="ECO:0000256" key="1">
    <source>
        <dbReference type="SAM" id="MobiDB-lite"/>
    </source>
</evidence>
<evidence type="ECO:0000313" key="4">
    <source>
        <dbReference type="Proteomes" id="UP000814243"/>
    </source>
</evidence>
<keyword evidence="2" id="KW-0472">Membrane</keyword>
<dbReference type="EMBL" id="JACEFF010000911">
    <property type="protein sequence ID" value="KAH9628499.1"/>
    <property type="molecule type" value="Genomic_DNA"/>
</dbReference>
<keyword evidence="2" id="KW-1133">Transmembrane helix</keyword>
<dbReference type="Proteomes" id="UP000814243">
    <property type="component" value="Unassembled WGS sequence"/>
</dbReference>
<dbReference type="GO" id="GO:0043130">
    <property type="term" value="F:ubiquitin binding"/>
    <property type="evidence" value="ECO:0007669"/>
    <property type="project" value="TreeGrafter"/>
</dbReference>
<proteinExistence type="predicted"/>
<accession>A0A922M195</accession>
<organism evidence="3 4">
    <name type="scientific">Spodoptera exigua</name>
    <name type="common">Beet armyworm</name>
    <name type="synonym">Noctua fulgens</name>
    <dbReference type="NCBI Taxonomy" id="7107"/>
    <lineage>
        <taxon>Eukaryota</taxon>
        <taxon>Metazoa</taxon>
        <taxon>Ecdysozoa</taxon>
        <taxon>Arthropoda</taxon>
        <taxon>Hexapoda</taxon>
        <taxon>Insecta</taxon>
        <taxon>Pterygota</taxon>
        <taxon>Neoptera</taxon>
        <taxon>Endopterygota</taxon>
        <taxon>Lepidoptera</taxon>
        <taxon>Glossata</taxon>
        <taxon>Ditrysia</taxon>
        <taxon>Noctuoidea</taxon>
        <taxon>Noctuidae</taxon>
        <taxon>Amphipyrinae</taxon>
        <taxon>Spodoptera</taxon>
    </lineage>
</organism>
<reference evidence="3" key="1">
    <citation type="journal article" date="2021" name="G3 (Bethesda)">
        <title>Genome and transcriptome analysis of the beet armyworm Spodoptera exigua reveals targets for pest control. .</title>
        <authorList>
            <person name="Simon S."/>
            <person name="Breeschoten T."/>
            <person name="Jansen H.J."/>
            <person name="Dirks R.P."/>
            <person name="Schranz M.E."/>
            <person name="Ros V.I.D."/>
        </authorList>
    </citation>
    <scope>NUCLEOTIDE SEQUENCE</scope>
    <source>
        <strain evidence="3">TB_SE_WUR_2020</strain>
    </source>
</reference>
<dbReference type="PANTHER" id="PTHR16461">
    <property type="entry name" value="TOLL-INTERACTING PROTEIN"/>
    <property type="match status" value="1"/>
</dbReference>
<feature type="region of interest" description="Disordered" evidence="1">
    <location>
        <begin position="70"/>
        <end position="93"/>
    </location>
</feature>
<name>A0A922M195_SPOEX</name>
<dbReference type="AlphaFoldDB" id="A0A922M195"/>
<dbReference type="PANTHER" id="PTHR16461:SF5">
    <property type="entry name" value="TOLL-INTERACTING PROTEIN"/>
    <property type="match status" value="1"/>
</dbReference>
<feature type="transmembrane region" description="Helical" evidence="2">
    <location>
        <begin position="43"/>
        <end position="62"/>
    </location>
</feature>
<gene>
    <name evidence="3" type="ORF">HF086_017325</name>
</gene>
<dbReference type="GO" id="GO:0005737">
    <property type="term" value="C:cytoplasm"/>
    <property type="evidence" value="ECO:0007669"/>
    <property type="project" value="TreeGrafter"/>
</dbReference>
<evidence type="ECO:0000256" key="2">
    <source>
        <dbReference type="SAM" id="Phobius"/>
    </source>
</evidence>
<comment type="caution">
    <text evidence="3">The sequence shown here is derived from an EMBL/GenBank/DDBJ whole genome shotgun (WGS) entry which is preliminary data.</text>
</comment>
<evidence type="ECO:0000313" key="3">
    <source>
        <dbReference type="EMBL" id="KAH9628499.1"/>
    </source>
</evidence>
<feature type="compositionally biased region" description="Polar residues" evidence="1">
    <location>
        <begin position="81"/>
        <end position="93"/>
    </location>
</feature>
<protein>
    <submittedName>
        <fullName evidence="3">Uncharacterized protein</fullName>
    </submittedName>
</protein>
<keyword evidence="2" id="KW-0812">Transmembrane</keyword>
<dbReference type="GO" id="GO:0031624">
    <property type="term" value="F:ubiquitin conjugating enzyme binding"/>
    <property type="evidence" value="ECO:0007669"/>
    <property type="project" value="TreeGrafter"/>
</dbReference>
<sequence>MDELIAWAHITIPPAVLQGETYDNWFSLNGKQGDGKEGVINLVLSYSVSGNIIFFIIIYLKCDVQTSKLTNRKGPRIPSPTVGSNGEEPTNDI</sequence>
<dbReference type="GO" id="GO:0006511">
    <property type="term" value="P:ubiquitin-dependent protein catabolic process"/>
    <property type="evidence" value="ECO:0007669"/>
    <property type="project" value="TreeGrafter"/>
</dbReference>